<dbReference type="GO" id="GO:0010420">
    <property type="term" value="F:polyprenyldihydroxybenzoate methyltransferase activity"/>
    <property type="evidence" value="ECO:0007669"/>
    <property type="project" value="InterPro"/>
</dbReference>
<dbReference type="OrthoDB" id="10251230at2759"/>
<gene>
    <name evidence="3" type="primary">Coq3</name>
    <name evidence="3" type="ORF">T11_576</name>
</gene>
<dbReference type="GO" id="GO:0003735">
    <property type="term" value="F:structural constituent of ribosome"/>
    <property type="evidence" value="ECO:0007669"/>
    <property type="project" value="InterPro"/>
</dbReference>
<dbReference type="Pfam" id="PF08241">
    <property type="entry name" value="Methyltransf_11"/>
    <property type="match status" value="1"/>
</dbReference>
<dbReference type="Proteomes" id="UP000055024">
    <property type="component" value="Unassembled WGS sequence"/>
</dbReference>
<dbReference type="InterPro" id="IPR029063">
    <property type="entry name" value="SAM-dependent_MTases_sf"/>
</dbReference>
<dbReference type="InterPro" id="IPR013216">
    <property type="entry name" value="Methyltransf_11"/>
</dbReference>
<dbReference type="PANTHER" id="PTHR11679">
    <property type="entry name" value="VESICLE PROTEIN SORTING-ASSOCIATED"/>
    <property type="match status" value="1"/>
</dbReference>
<dbReference type="Pfam" id="PF00995">
    <property type="entry name" value="Sec1"/>
    <property type="match status" value="3"/>
</dbReference>
<dbReference type="InterPro" id="IPR026299">
    <property type="entry name" value="MRP-S31"/>
</dbReference>
<dbReference type="EMBL" id="JYDP01000016">
    <property type="protein sequence ID" value="KRZ15761.1"/>
    <property type="molecule type" value="Genomic_DNA"/>
</dbReference>
<dbReference type="InterPro" id="IPR036045">
    <property type="entry name" value="Sec1-like_sf"/>
</dbReference>
<feature type="domain" description="Methyltransferase type 11" evidence="2">
    <location>
        <begin position="230"/>
        <end position="329"/>
    </location>
</feature>
<evidence type="ECO:0000259" key="2">
    <source>
        <dbReference type="Pfam" id="PF08241"/>
    </source>
</evidence>
<dbReference type="InterPro" id="IPR027482">
    <property type="entry name" value="Sec1-like_dom2"/>
</dbReference>
<sequence>LIMRIRHFCSGGQIFKKQIKPIVSQNREEARRRVLRVYKDWMKFVPTLNFLYQLHLPEDVLRDAIKRQFARNAEIRDIRIVDILANKAEVELKNLKEAWTPGNVLSPRKEAYRFSVTFSCRQRIMLLMHKLTSAASTFLSVSFPRKFPVFFPSYSSNSTMNSTVDNEEIKRFSNLSQTWWDEQGPMKLLHSFNSVRVPWIKDTVVLQHGKASSKFTTSFGYKPLSGVKILDVGCGAGIMSESLARLGATVVGIDANSEGIALAKEHQRLAGLEENLKYFVCDVESAAQIIGESSFDAIVASEIIEHVNDQTVFINHCVDLVRSGGLLFFTTINKTIWSKIFAIFVAENVLRLVPKGIHEWNKFFSPQDLQVNLERRGCSVRMINGLIYNPLKNKWYWTKNVNVNYALYAVKLEWQNNFGFCDKKLPTNELLRELLNNMELAQKSTKRIGFKLSTPGKSKKPVQKTEKTAVEYAVEDVASNFGGDVEKTKSEIYDKLREGEEASQPKSVPFEQLEKLFSKMSFDETTTKSKVPYRKTERFTRQSSLPFPSSGMVENLNLEKNSSARLNIFTKKEDPVITEKPLLPVWKKLEQLSAKHLSTALPRNGFEEMIQWTLEGKMFPYPIDNEYLWFEKEYHFYEHVFLEPLLEKGFPKDGPVRRFMELVVQGLSTNPYMTVQRKHEHIAWFRDYFSKKQKEIDRIIDKEKILAVRSVLKQILNFNRPLTESVAHEPHWKVLIYDKAGMDILSPLISVKELRECGVTLHFQRQSLPEVPCIYFIMPVRESVDLLCKDLAGGMYESYYLNFISPLSRPLLEDVATVAVETNSVSQIQKVFDQYLSFISLEDDLFVLKKYTDENPFSFYDSLLDGRNSLFTDEGLRSSLYSFQRPVLIICDRSLDLTTPLHHTWTYQALMNEVLPFQLNRVKLDANSAASKAKELDINVNDKFWIAQKGNPFPTVAEAIQEELESYRTKEEDIRKLKHSMCRKLDVFFEAEEKIMNKQATERPVIDMIKDAECGSAEDKMRIALIKYLCTDMSENEVGQLMQALESIDCDVSAFKYLKRVKQFSSNATSDQYSGGGTKTVNMFSKLLSQSSQFIMEGVKNLVIPKRNLPLTGIVDAIMEMKNNPEVDGYLQFDPKLYKTTVAYAPHGQQQKSKTSFNDTIVFMIGGGTYAEYQNLVEYRKSRRIIYGCTELVNGCQFLSQLAYSLHHFVTTTTTTTTTAAAVGAAAAADALYNNKYYN</sequence>
<dbReference type="Gene3D" id="3.40.50.1910">
    <property type="match status" value="2"/>
</dbReference>
<dbReference type="GO" id="GO:0005763">
    <property type="term" value="C:mitochondrial small ribosomal subunit"/>
    <property type="evidence" value="ECO:0007669"/>
    <property type="project" value="InterPro"/>
</dbReference>
<dbReference type="InterPro" id="IPR045299">
    <property type="entry name" value="Complex1_LYR_NDUFA6_LYRM6"/>
</dbReference>
<dbReference type="SUPFAM" id="SSF53335">
    <property type="entry name" value="S-adenosyl-L-methionine-dependent methyltransferases"/>
    <property type="match status" value="1"/>
</dbReference>
<dbReference type="Gene3D" id="3.40.50.150">
    <property type="entry name" value="Vaccinia Virus protein VP39"/>
    <property type="match status" value="1"/>
</dbReference>
<keyword evidence="4" id="KW-1185">Reference proteome</keyword>
<reference evidence="3 4" key="1">
    <citation type="submission" date="2015-01" db="EMBL/GenBank/DDBJ databases">
        <title>Evolution of Trichinella species and genotypes.</title>
        <authorList>
            <person name="Korhonen P.K."/>
            <person name="Edoardo P."/>
            <person name="Giuseppe L.R."/>
            <person name="Gasser R.B."/>
        </authorList>
    </citation>
    <scope>NUCLEOTIDE SEQUENCE [LARGE SCALE GENOMIC DNA]</scope>
    <source>
        <strain evidence="3">ISS1029</strain>
    </source>
</reference>
<accession>A0A0V1HZ57</accession>
<dbReference type="Gene3D" id="3.40.50.2060">
    <property type="match status" value="1"/>
</dbReference>
<feature type="non-terminal residue" evidence="3">
    <location>
        <position position="1"/>
    </location>
</feature>
<comment type="caution">
    <text evidence="3">The sequence shown here is derived from an EMBL/GenBank/DDBJ whole genome shotgun (WGS) entry which is preliminary data.</text>
</comment>
<dbReference type="CDD" id="cd20266">
    <property type="entry name" value="Complex1_LYR_NDUFA6_LYRM6"/>
    <property type="match status" value="1"/>
</dbReference>
<dbReference type="Pfam" id="PF15433">
    <property type="entry name" value="MRP-S31"/>
    <property type="match status" value="1"/>
</dbReference>
<dbReference type="InterPro" id="IPR043154">
    <property type="entry name" value="Sec-1-like_dom1"/>
</dbReference>
<proteinExistence type="inferred from homology"/>
<dbReference type="InterPro" id="IPR010233">
    <property type="entry name" value="UbiG_MeTrfase"/>
</dbReference>
<dbReference type="SUPFAM" id="SSF56815">
    <property type="entry name" value="Sec1/munc18-like (SM) proteins"/>
    <property type="match status" value="1"/>
</dbReference>
<dbReference type="Gene3D" id="1.25.40.60">
    <property type="match status" value="1"/>
</dbReference>
<evidence type="ECO:0000313" key="4">
    <source>
        <dbReference type="Proteomes" id="UP000055024"/>
    </source>
</evidence>
<dbReference type="AlphaFoldDB" id="A0A0V1HZ57"/>
<dbReference type="InterPro" id="IPR001619">
    <property type="entry name" value="Sec1-like"/>
</dbReference>
<dbReference type="GO" id="GO:0061542">
    <property type="term" value="F:3-demethylubiquinol 3-O-methyltransferase activity"/>
    <property type="evidence" value="ECO:0007669"/>
    <property type="project" value="InterPro"/>
</dbReference>
<dbReference type="CDD" id="cd02440">
    <property type="entry name" value="AdoMet_MTases"/>
    <property type="match status" value="1"/>
</dbReference>
<dbReference type="HAMAP" id="MF_00472">
    <property type="entry name" value="UbiG"/>
    <property type="match status" value="1"/>
</dbReference>
<protein>
    <submittedName>
        <fullName evidence="3">Sec1 family domain-containing protein 1</fullName>
    </submittedName>
</protein>
<name>A0A0V1HZ57_9BILA</name>
<comment type="similarity">
    <text evidence="1">Belongs to the STXBP/unc-18/SEC1 family.</text>
</comment>
<organism evidence="3 4">
    <name type="scientific">Trichinella zimbabwensis</name>
    <dbReference type="NCBI Taxonomy" id="268475"/>
    <lineage>
        <taxon>Eukaryota</taxon>
        <taxon>Metazoa</taxon>
        <taxon>Ecdysozoa</taxon>
        <taxon>Nematoda</taxon>
        <taxon>Enoplea</taxon>
        <taxon>Dorylaimia</taxon>
        <taxon>Trichinellida</taxon>
        <taxon>Trichinellidae</taxon>
        <taxon>Trichinella</taxon>
    </lineage>
</organism>
<evidence type="ECO:0000313" key="3">
    <source>
        <dbReference type="EMBL" id="KRZ15761.1"/>
    </source>
</evidence>
<dbReference type="GO" id="GO:0016192">
    <property type="term" value="P:vesicle-mediated transport"/>
    <property type="evidence" value="ECO:0007669"/>
    <property type="project" value="InterPro"/>
</dbReference>
<dbReference type="GO" id="GO:0045271">
    <property type="term" value="C:respiratory chain complex I"/>
    <property type="evidence" value="ECO:0007669"/>
    <property type="project" value="InterPro"/>
</dbReference>
<dbReference type="NCBIfam" id="TIGR01983">
    <property type="entry name" value="UbiG"/>
    <property type="match status" value="1"/>
</dbReference>
<evidence type="ECO:0000256" key="1">
    <source>
        <dbReference type="ARBA" id="ARBA00009884"/>
    </source>
</evidence>